<gene>
    <name evidence="1" type="ORF">DYE49_03875</name>
</gene>
<accession>A0A7M1XJE9</accession>
<dbReference type="Proteomes" id="UP000593591">
    <property type="component" value="Chromosome"/>
</dbReference>
<evidence type="ECO:0000313" key="2">
    <source>
        <dbReference type="Proteomes" id="UP000593591"/>
    </source>
</evidence>
<evidence type="ECO:0000313" key="1">
    <source>
        <dbReference type="EMBL" id="QOS39643.1"/>
    </source>
</evidence>
<sequence length="295" mass="35258">MSSLDGYLPIPDQETYSEEDISNYYQQRLEERILKAKKDFDTPLKPLESREDIISSYDEKKYPMYDLVSQRIIGYHSLESVLKSYDDQVLRQKELFEKRGQFNPEKIINSFKWDYEYELERKSNIPEVFLSRIDKRLLALHYIPESIYQEIDEFIKKARNEVLITDTMNKDCLQVEIPALIKENFISPRVEIIAMNQEGDHLSFLFFFPGIVKAGFTAYREISFQEVSILNREDGLPFNVEFHRLKNYPESVKVLYYEIYPCLKGYETHLLFENKNSKLLELVFTFKDYKIELNY</sequence>
<organism evidence="1 2">
    <name type="scientific">Treponema rectale</name>
    <dbReference type="NCBI Taxonomy" id="744512"/>
    <lineage>
        <taxon>Bacteria</taxon>
        <taxon>Pseudomonadati</taxon>
        <taxon>Spirochaetota</taxon>
        <taxon>Spirochaetia</taxon>
        <taxon>Spirochaetales</taxon>
        <taxon>Treponemataceae</taxon>
        <taxon>Treponema</taxon>
    </lineage>
</organism>
<protein>
    <submittedName>
        <fullName evidence="1">Uncharacterized protein</fullName>
    </submittedName>
</protein>
<name>A0A7M1XJE9_9SPIR</name>
<reference evidence="1 2" key="1">
    <citation type="submission" date="2018-08" db="EMBL/GenBank/DDBJ databases">
        <title>The first complete genome of Treponema rectale (CHPAT), a commensal spirochete of the bovine rectum.</title>
        <authorList>
            <person name="Staton G.J."/>
            <person name="Clegg S.R."/>
            <person name="Carter S.D."/>
            <person name="Radford A.D."/>
            <person name="Darby A."/>
            <person name="Hall N."/>
            <person name="Birtles R.J."/>
            <person name="Evans N.J."/>
        </authorList>
    </citation>
    <scope>NUCLEOTIDE SEQUENCE [LARGE SCALE GENOMIC DNA]</scope>
    <source>
        <strain evidence="1 2">CHPA</strain>
    </source>
</reference>
<dbReference type="KEGG" id="trc:DYE49_03875"/>
<proteinExistence type="predicted"/>
<dbReference type="AlphaFoldDB" id="A0A7M1XJE9"/>
<dbReference type="EMBL" id="CP031517">
    <property type="protein sequence ID" value="QOS39643.1"/>
    <property type="molecule type" value="Genomic_DNA"/>
</dbReference>